<protein>
    <recommendedName>
        <fullName evidence="4">DUF4178 domain-containing protein</fullName>
    </recommendedName>
</protein>
<dbReference type="RefSeq" id="WP_276235903.1">
    <property type="nucleotide sequence ID" value="NZ_CP119802.1"/>
</dbReference>
<dbReference type="GeneID" id="79266555"/>
<accession>A0ABD5ZNL8</accession>
<evidence type="ECO:0000313" key="3">
    <source>
        <dbReference type="Proteomes" id="UP001596398"/>
    </source>
</evidence>
<dbReference type="AlphaFoldDB" id="A0ABD5ZNL8"/>
<organism evidence="2 3">
    <name type="scientific">Halosegnis marinus</name>
    <dbReference type="NCBI Taxonomy" id="3034023"/>
    <lineage>
        <taxon>Archaea</taxon>
        <taxon>Methanobacteriati</taxon>
        <taxon>Methanobacteriota</taxon>
        <taxon>Stenosarchaea group</taxon>
        <taxon>Halobacteria</taxon>
        <taxon>Halobacteriales</taxon>
        <taxon>Natronomonadaceae</taxon>
        <taxon>Halosegnis</taxon>
    </lineage>
</organism>
<evidence type="ECO:0008006" key="4">
    <source>
        <dbReference type="Google" id="ProtNLM"/>
    </source>
</evidence>
<keyword evidence="3" id="KW-1185">Reference proteome</keyword>
<gene>
    <name evidence="2" type="ORF">ACFQJ4_06060</name>
</gene>
<sequence length="292" mass="31180">MQRRVAAIYLVFFVVMGASAYSVIALADQPAVDVPNGETYANGTTLTVGGQEYTVIATVEESGDGHGGTDYTPAASLSYVNDSAVQTAAWENGSTVSYLGDEYDVRIDNASGTVRLVESIDVAATLANDSAVFNETVVVNGTESVTYREDNRNRPLDEYLAEQYPDRETFSFSEGDSVDYDNQSTTLTAITSEEATLTWTASERQSVELSDGGNVTLAGGNTYFAHFDTEGSGADLTLDVMLAPSSDYGAYSGDLSRQSEFKDRMNGLWGIIILASVAALLVVSLAYMPVRG</sequence>
<reference evidence="2 3" key="1">
    <citation type="journal article" date="2019" name="Int. J. Syst. Evol. Microbiol.">
        <title>The Global Catalogue of Microorganisms (GCM) 10K type strain sequencing project: providing services to taxonomists for standard genome sequencing and annotation.</title>
        <authorList>
            <consortium name="The Broad Institute Genomics Platform"/>
            <consortium name="The Broad Institute Genome Sequencing Center for Infectious Disease"/>
            <person name="Wu L."/>
            <person name="Ma J."/>
        </authorList>
    </citation>
    <scope>NUCLEOTIDE SEQUENCE [LARGE SCALE GENOMIC DNA]</scope>
    <source>
        <strain evidence="2 3">DT85</strain>
    </source>
</reference>
<evidence type="ECO:0000256" key="1">
    <source>
        <dbReference type="SAM" id="Phobius"/>
    </source>
</evidence>
<evidence type="ECO:0000313" key="2">
    <source>
        <dbReference type="EMBL" id="MFC7234882.1"/>
    </source>
</evidence>
<name>A0ABD5ZNL8_9EURY</name>
<keyword evidence="1" id="KW-0472">Membrane</keyword>
<comment type="caution">
    <text evidence="2">The sequence shown here is derived from an EMBL/GenBank/DDBJ whole genome shotgun (WGS) entry which is preliminary data.</text>
</comment>
<proteinExistence type="predicted"/>
<dbReference type="EMBL" id="JBHTAP010000001">
    <property type="protein sequence ID" value="MFC7234882.1"/>
    <property type="molecule type" value="Genomic_DNA"/>
</dbReference>
<feature type="transmembrane region" description="Helical" evidence="1">
    <location>
        <begin position="267"/>
        <end position="288"/>
    </location>
</feature>
<keyword evidence="1" id="KW-0812">Transmembrane</keyword>
<dbReference type="Proteomes" id="UP001596398">
    <property type="component" value="Unassembled WGS sequence"/>
</dbReference>
<keyword evidence="1" id="KW-1133">Transmembrane helix</keyword>